<dbReference type="InterPro" id="IPR011990">
    <property type="entry name" value="TPR-like_helical_dom_sf"/>
</dbReference>
<sequence length="547" mass="60963">MADPRTAVPSQQAIFEFADLMLDARQRAVFRGALRILLPKLTYELLLALVDAAPGVLTHDDLAERVWRGRLVTPETLNQRVLLLRHALGDDARSPRYLRVVRGVGYQLVPPVRMRRDPGVQPSPLPMVASGQQGGAEGLFTDPFGSIDLSLPAQPSIVVLPFDADDDAEHRNFARGLTHDIMTRIAQTHSFFVIARGSAFAFATGPHDVREVSRRLGVRYVLQGDVRIVGSRARINVALADAVEGREIWAEDFHRGLEYVFETQEEVTDLVVGAIASEIELAERQRALLEMPASLDSWSAYHRGCWHMYRFTPEDYDRAEEFFELSARLDPNSSRAFAGLSFVHWQRAFFETSPDRAGEAQRAFELAHQSFSLNPDEPLGHWALGRAHLLRGDVAGSIEELGTATALNPSFAVGQYTLGFALMQAGETERSIEMADKARRLSPFDPMSFAMNGVRGFSLALVGRYDQAAKLMALAVRQPNAHYHLFAMAAVCDVLAGHEGDARRNLGRLHEARPGYGGMDFLRAFQFQQPAHRKLVDNAFRRLGRLR</sequence>
<gene>
    <name evidence="4" type="ORF">ACFONC_15085</name>
</gene>
<evidence type="ECO:0000256" key="1">
    <source>
        <dbReference type="ARBA" id="ARBA00023125"/>
    </source>
</evidence>
<evidence type="ECO:0000259" key="3">
    <source>
        <dbReference type="PROSITE" id="PS51755"/>
    </source>
</evidence>
<evidence type="ECO:0000313" key="5">
    <source>
        <dbReference type="Proteomes" id="UP001595705"/>
    </source>
</evidence>
<dbReference type="Proteomes" id="UP001595705">
    <property type="component" value="Unassembled WGS sequence"/>
</dbReference>
<feature type="DNA-binding region" description="OmpR/PhoB-type" evidence="2">
    <location>
        <begin position="12"/>
        <end position="110"/>
    </location>
</feature>
<dbReference type="SMART" id="SM00862">
    <property type="entry name" value="Trans_reg_C"/>
    <property type="match status" value="1"/>
</dbReference>
<organism evidence="4 5">
    <name type="scientific">Luteimonas soli</name>
    <dbReference type="NCBI Taxonomy" id="1648966"/>
    <lineage>
        <taxon>Bacteria</taxon>
        <taxon>Pseudomonadati</taxon>
        <taxon>Pseudomonadota</taxon>
        <taxon>Gammaproteobacteria</taxon>
        <taxon>Lysobacterales</taxon>
        <taxon>Lysobacteraceae</taxon>
        <taxon>Luteimonas</taxon>
    </lineage>
</organism>
<proteinExistence type="predicted"/>
<dbReference type="SMART" id="SM00028">
    <property type="entry name" value="TPR"/>
    <property type="match status" value="2"/>
</dbReference>
<dbReference type="RefSeq" id="WP_386745450.1">
    <property type="nucleotide sequence ID" value="NZ_JBHRYA010000012.1"/>
</dbReference>
<dbReference type="Gene3D" id="1.25.40.10">
    <property type="entry name" value="Tetratricopeptide repeat domain"/>
    <property type="match status" value="1"/>
</dbReference>
<dbReference type="InterPro" id="IPR036388">
    <property type="entry name" value="WH-like_DNA-bd_sf"/>
</dbReference>
<dbReference type="InterPro" id="IPR001867">
    <property type="entry name" value="OmpR/PhoB-type_DNA-bd"/>
</dbReference>
<evidence type="ECO:0000313" key="4">
    <source>
        <dbReference type="EMBL" id="MFC3717474.1"/>
    </source>
</evidence>
<evidence type="ECO:0000256" key="2">
    <source>
        <dbReference type="PROSITE-ProRule" id="PRU01091"/>
    </source>
</evidence>
<dbReference type="Pfam" id="PF00486">
    <property type="entry name" value="Trans_reg_C"/>
    <property type="match status" value="1"/>
</dbReference>
<accession>A0ABV7XQU8</accession>
<comment type="caution">
    <text evidence="4">The sequence shown here is derived from an EMBL/GenBank/DDBJ whole genome shotgun (WGS) entry which is preliminary data.</text>
</comment>
<protein>
    <submittedName>
        <fullName evidence="4">Winged helix-turn-helix domain-containing tetratricopeptide repeat protein</fullName>
    </submittedName>
</protein>
<keyword evidence="1 2" id="KW-0238">DNA-binding</keyword>
<dbReference type="InterPro" id="IPR016032">
    <property type="entry name" value="Sig_transdc_resp-reg_C-effctor"/>
</dbReference>
<dbReference type="Gene3D" id="1.10.10.10">
    <property type="entry name" value="Winged helix-like DNA-binding domain superfamily/Winged helix DNA-binding domain"/>
    <property type="match status" value="1"/>
</dbReference>
<dbReference type="PROSITE" id="PS51755">
    <property type="entry name" value="OMPR_PHOB"/>
    <property type="match status" value="1"/>
</dbReference>
<dbReference type="EMBL" id="JBHRYA010000012">
    <property type="protein sequence ID" value="MFC3717474.1"/>
    <property type="molecule type" value="Genomic_DNA"/>
</dbReference>
<dbReference type="SUPFAM" id="SSF46894">
    <property type="entry name" value="C-terminal effector domain of the bipartite response regulators"/>
    <property type="match status" value="1"/>
</dbReference>
<dbReference type="InterPro" id="IPR019734">
    <property type="entry name" value="TPR_rpt"/>
</dbReference>
<reference evidence="5" key="1">
    <citation type="journal article" date="2019" name="Int. J. Syst. Evol. Microbiol.">
        <title>The Global Catalogue of Microorganisms (GCM) 10K type strain sequencing project: providing services to taxonomists for standard genome sequencing and annotation.</title>
        <authorList>
            <consortium name="The Broad Institute Genomics Platform"/>
            <consortium name="The Broad Institute Genome Sequencing Center for Infectious Disease"/>
            <person name="Wu L."/>
            <person name="Ma J."/>
        </authorList>
    </citation>
    <scope>NUCLEOTIDE SEQUENCE [LARGE SCALE GENOMIC DNA]</scope>
    <source>
        <strain evidence="5">KCTC 42441</strain>
    </source>
</reference>
<feature type="domain" description="OmpR/PhoB-type" evidence="3">
    <location>
        <begin position="12"/>
        <end position="110"/>
    </location>
</feature>
<dbReference type="CDD" id="cd00383">
    <property type="entry name" value="trans_reg_C"/>
    <property type="match status" value="1"/>
</dbReference>
<dbReference type="SUPFAM" id="SSF48452">
    <property type="entry name" value="TPR-like"/>
    <property type="match status" value="1"/>
</dbReference>
<name>A0ABV7XQU8_9GAMM</name>
<keyword evidence="5" id="KW-1185">Reference proteome</keyword>